<dbReference type="Proteomes" id="UP000729402">
    <property type="component" value="Unassembled WGS sequence"/>
</dbReference>
<protein>
    <recommendedName>
        <fullName evidence="4">Pectinesterase inhibitor domain-containing protein</fullName>
    </recommendedName>
</protein>
<dbReference type="AlphaFoldDB" id="A0A8J5WFK8"/>
<accession>A0A8J5WFK8</accession>
<evidence type="ECO:0000256" key="1">
    <source>
        <dbReference type="SAM" id="SignalP"/>
    </source>
</evidence>
<keyword evidence="3" id="KW-1185">Reference proteome</keyword>
<gene>
    <name evidence="2" type="ORF">GUJ93_ZPchr0011g28844</name>
</gene>
<feature type="signal peptide" evidence="1">
    <location>
        <begin position="1"/>
        <end position="23"/>
    </location>
</feature>
<evidence type="ECO:0000313" key="3">
    <source>
        <dbReference type="Proteomes" id="UP000729402"/>
    </source>
</evidence>
<dbReference type="EMBL" id="JAAALK010000081">
    <property type="protein sequence ID" value="KAG8090548.1"/>
    <property type="molecule type" value="Genomic_DNA"/>
</dbReference>
<evidence type="ECO:0008006" key="4">
    <source>
        <dbReference type="Google" id="ProtNLM"/>
    </source>
</evidence>
<comment type="caution">
    <text evidence="2">The sequence shown here is derived from an EMBL/GenBank/DDBJ whole genome shotgun (WGS) entry which is preliminary data.</text>
</comment>
<sequence>MATSLAPMIPLVILVVVVVVVAAGGVVVDATGEESLQSAQMFCKANVDPARCMTVVPTIPGIAVQPKEQLVAEVSVRFAVVQAREVQKMANGIISSLKYSGISKDVALKHQCLISCSNTVDLLPLLLSAAEPCHGRAPLLTEKTLLSIHRNLTGLFRKGEAPPLCVSSACPDKSCCQAEIQLVESMKNLWSLLDFIQVVLGKLYPGTAAASYQKAAAPAVARKYDEAT</sequence>
<name>A0A8J5WFK8_ZIZPA</name>
<evidence type="ECO:0000313" key="2">
    <source>
        <dbReference type="EMBL" id="KAG8090548.1"/>
    </source>
</evidence>
<feature type="chain" id="PRO_5035200663" description="Pectinesterase inhibitor domain-containing protein" evidence="1">
    <location>
        <begin position="24"/>
        <end position="228"/>
    </location>
</feature>
<organism evidence="2 3">
    <name type="scientific">Zizania palustris</name>
    <name type="common">Northern wild rice</name>
    <dbReference type="NCBI Taxonomy" id="103762"/>
    <lineage>
        <taxon>Eukaryota</taxon>
        <taxon>Viridiplantae</taxon>
        <taxon>Streptophyta</taxon>
        <taxon>Embryophyta</taxon>
        <taxon>Tracheophyta</taxon>
        <taxon>Spermatophyta</taxon>
        <taxon>Magnoliopsida</taxon>
        <taxon>Liliopsida</taxon>
        <taxon>Poales</taxon>
        <taxon>Poaceae</taxon>
        <taxon>BOP clade</taxon>
        <taxon>Oryzoideae</taxon>
        <taxon>Oryzeae</taxon>
        <taxon>Zizaniinae</taxon>
        <taxon>Zizania</taxon>
    </lineage>
</organism>
<proteinExistence type="predicted"/>
<reference evidence="2" key="1">
    <citation type="journal article" date="2021" name="bioRxiv">
        <title>Whole Genome Assembly and Annotation of Northern Wild Rice, Zizania palustris L., Supports a Whole Genome Duplication in the Zizania Genus.</title>
        <authorList>
            <person name="Haas M."/>
            <person name="Kono T."/>
            <person name="Macchietto M."/>
            <person name="Millas R."/>
            <person name="McGilp L."/>
            <person name="Shao M."/>
            <person name="Duquette J."/>
            <person name="Hirsch C.N."/>
            <person name="Kimball J."/>
        </authorList>
    </citation>
    <scope>NUCLEOTIDE SEQUENCE</scope>
    <source>
        <tissue evidence="2">Fresh leaf tissue</tissue>
    </source>
</reference>
<keyword evidence="1" id="KW-0732">Signal</keyword>
<reference evidence="2" key="2">
    <citation type="submission" date="2021-02" db="EMBL/GenBank/DDBJ databases">
        <authorList>
            <person name="Kimball J.A."/>
            <person name="Haas M.W."/>
            <person name="Macchietto M."/>
            <person name="Kono T."/>
            <person name="Duquette J."/>
            <person name="Shao M."/>
        </authorList>
    </citation>
    <scope>NUCLEOTIDE SEQUENCE</scope>
    <source>
        <tissue evidence="2">Fresh leaf tissue</tissue>
    </source>
</reference>